<name>A0ABZ2KU29_9BACT</name>
<dbReference type="Proteomes" id="UP001374803">
    <property type="component" value="Chromosome"/>
</dbReference>
<sequence length="307" mass="34843">MTSISTPDIRELARRIAEELPGPGRWKLNKPKSDEQYWATIERDMDGAQLWLEIDRTHRPPRVIFHPEWPKPRLGDPAVARPNHGVRGSVACSAARDPAAIARDLERRLIKDFTAAYPAALERVRAEEDAADEIWRTAQEIARLLRKELPDSSREQRQNGSVNVEFHGSMQVRRIRIDCSSSGDIDVELRLYDLSRQTALRVLEFVVSAEQTSVTNAATPTPEVTQFAADARGARASGFRHEDLWVLVTPYDEEHNDRALDYAQTFARVCRDAVNRGLTPYALGEEERRTEWSMKCCEKNGSIEPQA</sequence>
<dbReference type="EMBL" id="CP089983">
    <property type="protein sequence ID" value="WXB02060.1"/>
    <property type="molecule type" value="Genomic_DNA"/>
</dbReference>
<evidence type="ECO:0000313" key="2">
    <source>
        <dbReference type="Proteomes" id="UP001374803"/>
    </source>
</evidence>
<gene>
    <name evidence="1" type="ORF">LVJ94_34750</name>
</gene>
<evidence type="ECO:0000313" key="1">
    <source>
        <dbReference type="EMBL" id="WXB02060.1"/>
    </source>
</evidence>
<dbReference type="RefSeq" id="WP_394831685.1">
    <property type="nucleotide sequence ID" value="NZ_CP089929.1"/>
</dbReference>
<accession>A0ABZ2KU29</accession>
<proteinExistence type="predicted"/>
<reference evidence="1" key="1">
    <citation type="submission" date="2021-12" db="EMBL/GenBank/DDBJ databases">
        <title>Discovery of the Pendulisporaceae a myxobacterial family with distinct sporulation behavior and unique specialized metabolism.</title>
        <authorList>
            <person name="Garcia R."/>
            <person name="Popoff A."/>
            <person name="Bader C.D."/>
            <person name="Loehr J."/>
            <person name="Walesch S."/>
            <person name="Walt C."/>
            <person name="Boldt J."/>
            <person name="Bunk B."/>
            <person name="Haeckl F.J.F.P.J."/>
            <person name="Gunesch A.P."/>
            <person name="Birkelbach J."/>
            <person name="Nuebel U."/>
            <person name="Pietschmann T."/>
            <person name="Bach T."/>
            <person name="Mueller R."/>
        </authorList>
    </citation>
    <scope>NUCLEOTIDE SEQUENCE</scope>
    <source>
        <strain evidence="1">MSr11367</strain>
    </source>
</reference>
<organism evidence="1 2">
    <name type="scientific">Pendulispora rubella</name>
    <dbReference type="NCBI Taxonomy" id="2741070"/>
    <lineage>
        <taxon>Bacteria</taxon>
        <taxon>Pseudomonadati</taxon>
        <taxon>Myxococcota</taxon>
        <taxon>Myxococcia</taxon>
        <taxon>Myxococcales</taxon>
        <taxon>Sorangiineae</taxon>
        <taxon>Pendulisporaceae</taxon>
        <taxon>Pendulispora</taxon>
    </lineage>
</organism>
<protein>
    <submittedName>
        <fullName evidence="1">Uncharacterized protein</fullName>
    </submittedName>
</protein>
<keyword evidence="2" id="KW-1185">Reference proteome</keyword>